<evidence type="ECO:0000259" key="1">
    <source>
        <dbReference type="Pfam" id="PF01425"/>
    </source>
</evidence>
<dbReference type="PANTHER" id="PTHR11895">
    <property type="entry name" value="TRANSAMIDASE"/>
    <property type="match status" value="1"/>
</dbReference>
<keyword evidence="3" id="KW-1185">Reference proteome</keyword>
<organism evidence="2 3">
    <name type="scientific">Spiroplasma litorale</name>
    <dbReference type="NCBI Taxonomy" id="216942"/>
    <lineage>
        <taxon>Bacteria</taxon>
        <taxon>Bacillati</taxon>
        <taxon>Mycoplasmatota</taxon>
        <taxon>Mollicutes</taxon>
        <taxon>Entomoplasmatales</taxon>
        <taxon>Spiroplasmataceae</taxon>
        <taxon>Spiroplasma</taxon>
    </lineage>
</organism>
<evidence type="ECO:0000313" key="3">
    <source>
        <dbReference type="Proteomes" id="UP000067476"/>
    </source>
</evidence>
<dbReference type="RefSeq" id="WP_075057873.1">
    <property type="nucleotide sequence ID" value="NZ_CP012357.1"/>
</dbReference>
<gene>
    <name evidence="2" type="primary">gatA</name>
    <name evidence="2" type="ORF">SLITO_v1c01070</name>
</gene>
<dbReference type="SUPFAM" id="SSF75304">
    <property type="entry name" value="Amidase signature (AS) enzymes"/>
    <property type="match status" value="1"/>
</dbReference>
<feature type="domain" description="Amidase" evidence="1">
    <location>
        <begin position="25"/>
        <end position="467"/>
    </location>
</feature>
<accession>A0A0K1W0E9</accession>
<dbReference type="OrthoDB" id="9811471at2"/>
<dbReference type="STRING" id="216942.SLITO_v1c01070"/>
<keyword evidence="2" id="KW-0808">Transferase</keyword>
<name>A0A0K1W0E9_9MOLU</name>
<proteinExistence type="predicted"/>
<dbReference type="KEGG" id="sll:SLITO_v1c01070"/>
<sequence length="485" mass="54710">MNFKKTSISDLHKKYINKEANVKDVIKNVIDNISKEKDKNFLITFTDKEALNISENIMIEKNKFLSGIPYVNKDNVSTKGVLTTAGSKLLKDYVPPYDATITELLKKQQAIQIGKSALDELGMGGTGLFSFNGIVKNPIDEKRIIGGSSSGSAYSVCKGLVPFAIGTDTGDSIRKPASYAGIYGYKPTYGSISRYGVIPYAPSLDHVGFFTNFAEDLVYLADVFIKYDKKDSTSINNEKDYLKVLEKKVQKNKFVFIKQVWDYLSENLKEAYLKLFDILKKDGHIVEMVSFNKNLLDAIPAMYMMISFAEGVSTSSNLDGINFGFRQEGNDYEDIIKKTRTYSFGDTVKRRFLLGSYQLRKENQELLLAKSKKVRRLVVEELNKIYEDCDILILPPSLKEAPLINEVYGTDIEERYDGDSAFLQDLLILANLNGMPSITLPFIKDNKTNMPIGININSKPFTDDNLLSITIYLEKIIKSNFNKEN</sequence>
<dbReference type="Pfam" id="PF01425">
    <property type="entry name" value="Amidase"/>
    <property type="match status" value="1"/>
</dbReference>
<evidence type="ECO:0000313" key="2">
    <source>
        <dbReference type="EMBL" id="AKX33775.1"/>
    </source>
</evidence>
<dbReference type="AlphaFoldDB" id="A0A0K1W0E9"/>
<protein>
    <submittedName>
        <fullName evidence="2">Aspartyl/glutamyl-tRNA amidotransferase subunit A</fullName>
    </submittedName>
</protein>
<dbReference type="Gene3D" id="3.90.1300.10">
    <property type="entry name" value="Amidase signature (AS) domain"/>
    <property type="match status" value="1"/>
</dbReference>
<dbReference type="Proteomes" id="UP000067476">
    <property type="component" value="Chromosome"/>
</dbReference>
<dbReference type="InterPro" id="IPR036928">
    <property type="entry name" value="AS_sf"/>
</dbReference>
<dbReference type="EMBL" id="CP012357">
    <property type="protein sequence ID" value="AKX33775.1"/>
    <property type="molecule type" value="Genomic_DNA"/>
</dbReference>
<dbReference type="GO" id="GO:0016740">
    <property type="term" value="F:transferase activity"/>
    <property type="evidence" value="ECO:0007669"/>
    <property type="project" value="UniProtKB-KW"/>
</dbReference>
<reference evidence="2 3" key="1">
    <citation type="journal article" date="2015" name="Genome Announc.">
        <title>Complete Genome Sequence of Spiroplasma litorale TN-1T (DSM 21781), a Bacterium Isolated from a Green-Eyed Horsefly (Tabanus nigrovittatus).</title>
        <authorList>
            <person name="Lo W.S."/>
            <person name="Lai Y.C."/>
            <person name="Lien Y.W."/>
            <person name="Wang T.H."/>
            <person name="Kuo C.H."/>
        </authorList>
    </citation>
    <scope>NUCLEOTIDE SEQUENCE [LARGE SCALE GENOMIC DNA]</scope>
    <source>
        <strain evidence="2 3">TN-1</strain>
    </source>
</reference>
<dbReference type="PANTHER" id="PTHR11895:SF151">
    <property type="entry name" value="GLUTAMYL-TRNA(GLN) AMIDOTRANSFERASE SUBUNIT A"/>
    <property type="match status" value="1"/>
</dbReference>
<dbReference type="InterPro" id="IPR023631">
    <property type="entry name" value="Amidase_dom"/>
</dbReference>
<dbReference type="InterPro" id="IPR000120">
    <property type="entry name" value="Amidase"/>
</dbReference>
<dbReference type="PATRIC" id="fig|216942.3.peg.107"/>